<sequence>MDSMGINEFRIDEDVARSIVESSNDELEELTTLYHDSSDDADIELFIFACLVLFRRTYSLQWGEQAYEKAQQWTASTPLGDGQYRQRFRIMTSIKALANTQDIIVVGDASLQRTILNDLYNGSRYKETGSVEDLTDTINFRGTLLPRIRPMYKPDAVLGMARWLVLRFEKDEQLYLGDLKSAINMVDALLSAGVPHPFSPAQLLVQVGEWTHKLYDCDQDLGTLDKSIETYRHALRLSLGEAELRIRICLELADALLVRAVKTANPAGFVEPTTTLAGLLEEPSLGDFNRSTVLSSLAVSVLTYFQLSGDVHDLIRSIGYMEMALSCPSYKASPRVAPIEHLIGTLTPLIENLEKLPCYDVVRQATALLEVALKDYPSDEFPYRELLRPAEMLAAHFRASKELDHLEQACNLFKLASYKAPLGPQRALCLWLLSQWLTVFFLNTSSEKHLNEAILCAEKAVKMTNSDDPARYLCLANLGAILLERCQESYRSEDLYYAKGMLLEALRLVPSTDETWCSVMQNISIADFLLCQLTKHAQFLDLAIHTLDELLLQQRPIRWQLPYISSELSLLLCHRARGTSDVDDETLFTDRWMGPLHHSGHIPRRFNGSVADIDRALELMQTALQSIDDSHSNWACFHLHLGVIYLYRFTMFPTRPDLGRNALADIDSSITAHEIALENLPSTHSSRAAVWSKLSSTLLMRYANTHDPADHERIIHCLSEGLKCNHNEPRVRISMAQQLASMLMEDADYLGASRALEDAVRLLPRACPRSSSGYDKQRFSATCYGLGSLSAGVTLTTDRLLSFVLGTLEASRGLVAGLFLDARTDLSGLRREHPELAKEFGKIGAELNRDSSNIQRRFKFGAQNEIIMQDNIELNRGIQLQREFDDLVETIREKNWIL</sequence>
<dbReference type="EMBL" id="BDHI01000007">
    <property type="protein sequence ID" value="GCB20552.1"/>
    <property type="molecule type" value="Genomic_DNA"/>
</dbReference>
<dbReference type="Proteomes" id="UP000286921">
    <property type="component" value="Unassembled WGS sequence"/>
</dbReference>
<evidence type="ECO:0000313" key="1">
    <source>
        <dbReference type="EMBL" id="GCB20552.1"/>
    </source>
</evidence>
<reference evidence="1 2" key="1">
    <citation type="submission" date="2016-09" db="EMBL/GenBank/DDBJ databases">
        <title>Aspergillus awamori IFM 58123T.</title>
        <authorList>
            <person name="Kusuya Y."/>
            <person name="Shimizu M."/>
            <person name="Takahashi H."/>
            <person name="Yaguchi T."/>
        </authorList>
    </citation>
    <scope>NUCLEOTIDE SEQUENCE [LARGE SCALE GENOMIC DNA]</scope>
    <source>
        <strain evidence="1 2">IFM 58123</strain>
    </source>
</reference>
<organism evidence="1 2">
    <name type="scientific">Aspergillus awamori</name>
    <name type="common">Black koji mold</name>
    <dbReference type="NCBI Taxonomy" id="105351"/>
    <lineage>
        <taxon>Eukaryota</taxon>
        <taxon>Fungi</taxon>
        <taxon>Dikarya</taxon>
        <taxon>Ascomycota</taxon>
        <taxon>Pezizomycotina</taxon>
        <taxon>Eurotiomycetes</taxon>
        <taxon>Eurotiomycetidae</taxon>
        <taxon>Eurotiales</taxon>
        <taxon>Aspergillaceae</taxon>
        <taxon>Aspergillus</taxon>
    </lineage>
</organism>
<proteinExistence type="predicted"/>
<protein>
    <submittedName>
        <fullName evidence="1">Uncharacterized protein</fullName>
    </submittedName>
</protein>
<name>A0A401KMR6_ASPAW</name>
<dbReference type="STRING" id="105351.A0A401KMR6"/>
<dbReference type="AlphaFoldDB" id="A0A401KMR6"/>
<evidence type="ECO:0000313" key="2">
    <source>
        <dbReference type="Proteomes" id="UP000286921"/>
    </source>
</evidence>
<comment type="caution">
    <text evidence="1">The sequence shown here is derived from an EMBL/GenBank/DDBJ whole genome shotgun (WGS) entry which is preliminary data.</text>
</comment>
<dbReference type="InterPro" id="IPR011990">
    <property type="entry name" value="TPR-like_helical_dom_sf"/>
</dbReference>
<dbReference type="Gene3D" id="1.25.40.10">
    <property type="entry name" value="Tetratricopeptide repeat domain"/>
    <property type="match status" value="1"/>
</dbReference>
<keyword evidence="2" id="KW-1185">Reference proteome</keyword>
<gene>
    <name evidence="1" type="ORF">AAWM_03437</name>
</gene>
<accession>A0A401KMR6</accession>